<dbReference type="Gene3D" id="1.10.1050.10">
    <property type="entry name" value="Ribosomal Protein S4 Delta 41, Chain A, domain 1"/>
    <property type="match status" value="1"/>
</dbReference>
<dbReference type="PANTHER" id="PTHR11831">
    <property type="entry name" value="30S 40S RIBOSOMAL PROTEIN"/>
    <property type="match status" value="1"/>
</dbReference>
<evidence type="ECO:0000256" key="5">
    <source>
        <dbReference type="ARBA" id="ARBA00023274"/>
    </source>
</evidence>
<keyword evidence="2 7" id="KW-0699">rRNA-binding</keyword>
<evidence type="ECO:0000256" key="6">
    <source>
        <dbReference type="ARBA" id="ARBA00035254"/>
    </source>
</evidence>
<name>A0A2H0KNF6_9BACT</name>
<dbReference type="InterPro" id="IPR022801">
    <property type="entry name" value="Ribosomal_uS4"/>
</dbReference>
<dbReference type="GO" id="GO:0003735">
    <property type="term" value="F:structural constituent of ribosome"/>
    <property type="evidence" value="ECO:0007669"/>
    <property type="project" value="InterPro"/>
</dbReference>
<dbReference type="GO" id="GO:0006412">
    <property type="term" value="P:translation"/>
    <property type="evidence" value="ECO:0007669"/>
    <property type="project" value="UniProtKB-UniRule"/>
</dbReference>
<dbReference type="InterPro" id="IPR005709">
    <property type="entry name" value="Ribosomal_uS4_bac-type"/>
</dbReference>
<dbReference type="CDD" id="cd00165">
    <property type="entry name" value="S4"/>
    <property type="match status" value="1"/>
</dbReference>
<dbReference type="EMBL" id="PCVL01000012">
    <property type="protein sequence ID" value="PIQ72790.1"/>
    <property type="molecule type" value="Genomic_DNA"/>
</dbReference>
<dbReference type="Pfam" id="PF00163">
    <property type="entry name" value="Ribosomal_S4"/>
    <property type="match status" value="1"/>
</dbReference>
<feature type="domain" description="RNA-binding S4" evidence="9">
    <location>
        <begin position="98"/>
        <end position="159"/>
    </location>
</feature>
<organism evidence="11 12">
    <name type="scientific">Candidatus Roizmanbacteria bacterium CG11_big_fil_rev_8_21_14_0_20_35_14</name>
    <dbReference type="NCBI Taxonomy" id="1974855"/>
    <lineage>
        <taxon>Bacteria</taxon>
        <taxon>Candidatus Roizmaniibacteriota</taxon>
    </lineage>
</organism>
<dbReference type="Pfam" id="PF01479">
    <property type="entry name" value="S4"/>
    <property type="match status" value="1"/>
</dbReference>
<dbReference type="GO" id="GO:0042274">
    <property type="term" value="P:ribosomal small subunit biogenesis"/>
    <property type="evidence" value="ECO:0007669"/>
    <property type="project" value="TreeGrafter"/>
</dbReference>
<evidence type="ECO:0000256" key="1">
    <source>
        <dbReference type="ARBA" id="ARBA00007465"/>
    </source>
</evidence>
<dbReference type="SMART" id="SM01390">
    <property type="entry name" value="Ribosomal_S4"/>
    <property type="match status" value="1"/>
</dbReference>
<evidence type="ECO:0000313" key="11">
    <source>
        <dbReference type="EMBL" id="PIQ72790.1"/>
    </source>
</evidence>
<evidence type="ECO:0000256" key="3">
    <source>
        <dbReference type="ARBA" id="ARBA00022884"/>
    </source>
</evidence>
<evidence type="ECO:0000259" key="10">
    <source>
        <dbReference type="SMART" id="SM01390"/>
    </source>
</evidence>
<evidence type="ECO:0000256" key="4">
    <source>
        <dbReference type="ARBA" id="ARBA00022980"/>
    </source>
</evidence>
<gene>
    <name evidence="7" type="primary">rpsD</name>
    <name evidence="11" type="ORF">COV86_01180</name>
</gene>
<dbReference type="NCBIfam" id="NF003717">
    <property type="entry name" value="PRK05327.1"/>
    <property type="match status" value="1"/>
</dbReference>
<dbReference type="Proteomes" id="UP000229570">
    <property type="component" value="Unassembled WGS sequence"/>
</dbReference>
<feature type="domain" description="Small ribosomal subunit protein uS4 N-terminal" evidence="10">
    <location>
        <begin position="2"/>
        <end position="97"/>
    </location>
</feature>
<dbReference type="AlphaFoldDB" id="A0A2H0KNF6"/>
<dbReference type="SUPFAM" id="SSF55174">
    <property type="entry name" value="Alpha-L RNA-binding motif"/>
    <property type="match status" value="1"/>
</dbReference>
<dbReference type="PANTHER" id="PTHR11831:SF4">
    <property type="entry name" value="SMALL RIBOSOMAL SUBUNIT PROTEIN US4M"/>
    <property type="match status" value="1"/>
</dbReference>
<evidence type="ECO:0000256" key="2">
    <source>
        <dbReference type="ARBA" id="ARBA00022730"/>
    </source>
</evidence>
<dbReference type="Gene3D" id="3.10.290.10">
    <property type="entry name" value="RNA-binding S4 domain"/>
    <property type="match status" value="1"/>
</dbReference>
<dbReference type="InterPro" id="IPR001912">
    <property type="entry name" value="Ribosomal_uS4_N"/>
</dbReference>
<dbReference type="PROSITE" id="PS50889">
    <property type="entry name" value="S4"/>
    <property type="match status" value="1"/>
</dbReference>
<comment type="function">
    <text evidence="7">One of the primary rRNA binding proteins, it binds directly to 16S rRNA where it nucleates assembly of the body of the 30S subunit.</text>
</comment>
<keyword evidence="5 7" id="KW-0687">Ribonucleoprotein</keyword>
<dbReference type="HAMAP" id="MF_01306_B">
    <property type="entry name" value="Ribosomal_uS4_B"/>
    <property type="match status" value="1"/>
</dbReference>
<dbReference type="InterPro" id="IPR036986">
    <property type="entry name" value="S4_RNA-bd_sf"/>
</dbReference>
<comment type="subunit">
    <text evidence="7">Part of the 30S ribosomal subunit. Contacts protein S5. The interaction surface between S4 and S5 is involved in control of translational fidelity.</text>
</comment>
<comment type="similarity">
    <text evidence="1 7 8">Belongs to the universal ribosomal protein uS4 family.</text>
</comment>
<comment type="caution">
    <text evidence="11">The sequence shown here is derived from an EMBL/GenBank/DDBJ whole genome shotgun (WGS) entry which is preliminary data.</text>
</comment>
<reference evidence="11 12" key="1">
    <citation type="submission" date="2017-09" db="EMBL/GenBank/DDBJ databases">
        <title>Depth-based differentiation of microbial function through sediment-hosted aquifers and enrichment of novel symbionts in the deep terrestrial subsurface.</title>
        <authorList>
            <person name="Probst A.J."/>
            <person name="Ladd B."/>
            <person name="Jarett J.K."/>
            <person name="Geller-Mcgrath D.E."/>
            <person name="Sieber C.M."/>
            <person name="Emerson J.B."/>
            <person name="Anantharaman K."/>
            <person name="Thomas B.C."/>
            <person name="Malmstrom R."/>
            <person name="Stieglmeier M."/>
            <person name="Klingl A."/>
            <person name="Woyke T."/>
            <person name="Ryan C.M."/>
            <person name="Banfield J.F."/>
        </authorList>
    </citation>
    <scope>NUCLEOTIDE SEQUENCE [LARGE SCALE GENOMIC DNA]</scope>
    <source>
        <strain evidence="11">CG11_big_fil_rev_8_21_14_0_20_35_14</strain>
    </source>
</reference>
<evidence type="ECO:0000256" key="7">
    <source>
        <dbReference type="HAMAP-Rule" id="MF_01306"/>
    </source>
</evidence>
<keyword evidence="4 7" id="KW-0689">Ribosomal protein</keyword>
<protein>
    <recommendedName>
        <fullName evidence="6 7">Small ribosomal subunit protein uS4</fullName>
    </recommendedName>
</protein>
<evidence type="ECO:0000313" key="12">
    <source>
        <dbReference type="Proteomes" id="UP000229570"/>
    </source>
</evidence>
<sequence length="206" mass="23454">MRYTGPKNRIARREGTDLGLKTPGSKSHTRLLNKLNVLPGQHGVRTRRKISERGLQLREKQKLRFIFGLSEKQLKNYFKKAVIKKGNTALYLSQFLESRLDNIVYRLGLAPTRASARQLVTHGHIAINDGKMNIPSYQVKTGNKISFLKEKTAKIPYIEKVLTNKDALIPGWLEKKAIAGKLISAPTADEILKQCNLRLIIEYYSR</sequence>
<dbReference type="PROSITE" id="PS00632">
    <property type="entry name" value="RIBOSOMAL_S4"/>
    <property type="match status" value="1"/>
</dbReference>
<dbReference type="InterPro" id="IPR002942">
    <property type="entry name" value="S4_RNA-bd"/>
</dbReference>
<dbReference type="NCBIfam" id="TIGR01017">
    <property type="entry name" value="rpsD_bact"/>
    <property type="match status" value="1"/>
</dbReference>
<dbReference type="GO" id="GO:0019843">
    <property type="term" value="F:rRNA binding"/>
    <property type="evidence" value="ECO:0007669"/>
    <property type="project" value="UniProtKB-UniRule"/>
</dbReference>
<dbReference type="GO" id="GO:0015935">
    <property type="term" value="C:small ribosomal subunit"/>
    <property type="evidence" value="ECO:0007669"/>
    <property type="project" value="InterPro"/>
</dbReference>
<evidence type="ECO:0000259" key="9">
    <source>
        <dbReference type="SMART" id="SM00363"/>
    </source>
</evidence>
<keyword evidence="3 7" id="KW-0694">RNA-binding</keyword>
<accession>A0A2H0KNF6</accession>
<proteinExistence type="inferred from homology"/>
<dbReference type="SMART" id="SM00363">
    <property type="entry name" value="S4"/>
    <property type="match status" value="1"/>
</dbReference>
<dbReference type="FunFam" id="3.10.290.10:FF:000001">
    <property type="entry name" value="30S ribosomal protein S4"/>
    <property type="match status" value="1"/>
</dbReference>
<dbReference type="InterPro" id="IPR018079">
    <property type="entry name" value="Ribosomal_uS4_CS"/>
</dbReference>
<comment type="function">
    <text evidence="7">With S5 and S12 plays an important role in translational accuracy.</text>
</comment>
<evidence type="ECO:0000256" key="8">
    <source>
        <dbReference type="RuleBase" id="RU003699"/>
    </source>
</evidence>